<evidence type="ECO:0000256" key="1">
    <source>
        <dbReference type="SAM" id="Phobius"/>
    </source>
</evidence>
<dbReference type="AlphaFoldDB" id="A0A7U3ZRR5"/>
<geneLocation type="plasmid" evidence="2 3">
    <name>pRUNSL03</name>
</geneLocation>
<accession>A0A7U3ZRR5</accession>
<dbReference type="Proteomes" id="UP000000493">
    <property type="component" value="Plasmid pRUNSL03"/>
</dbReference>
<keyword evidence="2" id="KW-0614">Plasmid</keyword>
<evidence type="ECO:0000313" key="2">
    <source>
        <dbReference type="EMBL" id="AEI52159.1"/>
    </source>
</evidence>
<reference evidence="2 3" key="2">
    <citation type="journal article" date="2012" name="Stand. Genomic Sci.">
        <title>Complete genome sequence of the aquatic bacterium Runella slithyformis type strain (LSU 4(T)).</title>
        <authorList>
            <person name="Copeland A."/>
            <person name="Zhang X."/>
            <person name="Misra M."/>
            <person name="Lapidus A."/>
            <person name="Nolan M."/>
            <person name="Lucas S."/>
            <person name="Deshpande S."/>
            <person name="Cheng J.F."/>
            <person name="Tapia R."/>
            <person name="Goodwin L.A."/>
            <person name="Pitluck S."/>
            <person name="Liolios K."/>
            <person name="Pagani I."/>
            <person name="Ivanova N."/>
            <person name="Mikhailova N."/>
            <person name="Pati A."/>
            <person name="Chen A."/>
            <person name="Palaniappan K."/>
            <person name="Land M."/>
            <person name="Hauser L."/>
            <person name="Pan C."/>
            <person name="Jeffries C.D."/>
            <person name="Detter J.C."/>
            <person name="Brambilla E.M."/>
            <person name="Rohde M."/>
            <person name="Djao O.D."/>
            <person name="Goker M."/>
            <person name="Sikorski J."/>
            <person name="Tindall B.J."/>
            <person name="Woyke T."/>
            <person name="Bristow J."/>
            <person name="Eisen J.A."/>
            <person name="Markowitz V."/>
            <person name="Hugenholtz P."/>
            <person name="Kyrpides N.C."/>
            <person name="Klenk H.P."/>
            <person name="Mavromatis K."/>
        </authorList>
    </citation>
    <scope>NUCLEOTIDE SEQUENCE [LARGE SCALE GENOMIC DNA]</scope>
    <source>
        <strain evidence="3">ATCC 29530 / DSM 19594 / LMG 11500 / NCIMB 11436 / LSU 4</strain>
    </source>
</reference>
<protein>
    <submittedName>
        <fullName evidence="2">Uncharacterized protein</fullName>
    </submittedName>
</protein>
<keyword evidence="1" id="KW-1133">Transmembrane helix</keyword>
<gene>
    <name evidence="2" type="ordered locus">Runsl_5863</name>
</gene>
<name>A0A7U3ZRR5_RUNSL</name>
<keyword evidence="1" id="KW-0812">Transmembrane</keyword>
<dbReference type="RefSeq" id="WP_013921740.1">
    <property type="nucleotide sequence ID" value="NC_015694.1"/>
</dbReference>
<feature type="transmembrane region" description="Helical" evidence="1">
    <location>
        <begin position="35"/>
        <end position="56"/>
    </location>
</feature>
<keyword evidence="3" id="KW-1185">Reference proteome</keyword>
<dbReference type="KEGG" id="rsi:Runsl_5863"/>
<feature type="transmembrane region" description="Helical" evidence="1">
    <location>
        <begin position="6"/>
        <end position="28"/>
    </location>
</feature>
<sequence length="136" mass="15787">MNFKAYDILSSLVPCFLALLVLLDFLGIKYDKDLVIAYTAIAFLLGFVMNTIGSWMEDIYFWTWGGKPSTQLLNGHFIWKVRFYHHVKTKNKLLADTDNPNATDDELFSIAMRHVNGKKDTRIEDLINPMHSQEHY</sequence>
<organism evidence="2 3">
    <name type="scientific">Runella slithyformis (strain ATCC 29530 / DSM 19594 / LMG 11500 / NCIMB 11436 / LSU 4)</name>
    <dbReference type="NCBI Taxonomy" id="761193"/>
    <lineage>
        <taxon>Bacteria</taxon>
        <taxon>Pseudomonadati</taxon>
        <taxon>Bacteroidota</taxon>
        <taxon>Cytophagia</taxon>
        <taxon>Cytophagales</taxon>
        <taxon>Spirosomataceae</taxon>
        <taxon>Runella</taxon>
    </lineage>
</organism>
<reference evidence="3" key="1">
    <citation type="submission" date="2011-06" db="EMBL/GenBank/DDBJ databases">
        <title>The complete genome of plasmid 3 of Runella slithyformis DSM 19594.</title>
        <authorList>
            <consortium name="US DOE Joint Genome Institute (JGI-PGF)"/>
            <person name="Lucas S."/>
            <person name="Han J."/>
            <person name="Lapidus A."/>
            <person name="Bruce D."/>
            <person name="Goodwin L."/>
            <person name="Pitluck S."/>
            <person name="Peters L."/>
            <person name="Kyrpides N."/>
            <person name="Mavromatis K."/>
            <person name="Ivanova N."/>
            <person name="Ovchinnikova G."/>
            <person name="Zhang X."/>
            <person name="Misra M."/>
            <person name="Detter J.C."/>
            <person name="Tapia R."/>
            <person name="Han C."/>
            <person name="Land M."/>
            <person name="Hauser L."/>
            <person name="Markowitz V."/>
            <person name="Cheng J.-F."/>
            <person name="Hugenholtz P."/>
            <person name="Woyke T."/>
            <person name="Wu D."/>
            <person name="Tindall B."/>
            <person name="Faehrich R."/>
            <person name="Brambilla E."/>
            <person name="Klenk H.-P."/>
            <person name="Eisen J.A."/>
        </authorList>
    </citation>
    <scope>NUCLEOTIDE SEQUENCE [LARGE SCALE GENOMIC DNA]</scope>
    <source>
        <strain evidence="3">ATCC 29530 / DSM 19594 / LMG 11500 / NCIMB 11436 / LSU 4</strain>
        <plasmid evidence="3">pRUNSL03</plasmid>
    </source>
</reference>
<dbReference type="EMBL" id="CP002862">
    <property type="protein sequence ID" value="AEI52159.1"/>
    <property type="molecule type" value="Genomic_DNA"/>
</dbReference>
<evidence type="ECO:0000313" key="3">
    <source>
        <dbReference type="Proteomes" id="UP000000493"/>
    </source>
</evidence>
<keyword evidence="1" id="KW-0472">Membrane</keyword>
<proteinExistence type="predicted"/>